<accession>A0AAD8LSB1</accession>
<evidence type="ECO:0000256" key="5">
    <source>
        <dbReference type="ARBA" id="ARBA00023212"/>
    </source>
</evidence>
<feature type="region of interest" description="Disordered" evidence="7">
    <location>
        <begin position="114"/>
        <end position="219"/>
    </location>
</feature>
<evidence type="ECO:0000313" key="10">
    <source>
        <dbReference type="Proteomes" id="UP001230268"/>
    </source>
</evidence>
<dbReference type="GO" id="GO:0005634">
    <property type="term" value="C:nucleus"/>
    <property type="evidence" value="ECO:0007669"/>
    <property type="project" value="UniProtKB-SubCell"/>
</dbReference>
<keyword evidence="6" id="KW-0539">Nucleus</keyword>
<evidence type="ECO:0000256" key="1">
    <source>
        <dbReference type="ARBA" id="ARBA00004123"/>
    </source>
</evidence>
<evidence type="ECO:0000256" key="4">
    <source>
        <dbReference type="ARBA" id="ARBA00022490"/>
    </source>
</evidence>
<protein>
    <recommendedName>
        <fullName evidence="8">Inner centromere protein ARK-binding domain-containing protein</fullName>
    </recommendedName>
</protein>
<feature type="region of interest" description="Disordered" evidence="7">
    <location>
        <begin position="523"/>
        <end position="542"/>
    </location>
</feature>
<comment type="similarity">
    <text evidence="3">Belongs to the INCENP family.</text>
</comment>
<evidence type="ECO:0000256" key="6">
    <source>
        <dbReference type="ARBA" id="ARBA00023242"/>
    </source>
</evidence>
<dbReference type="Pfam" id="PF03941">
    <property type="entry name" value="INCENP_ARK-bind"/>
    <property type="match status" value="1"/>
</dbReference>
<dbReference type="AlphaFoldDB" id="A0AAD8LSB1"/>
<keyword evidence="5" id="KW-0206">Cytoskeleton</keyword>
<evidence type="ECO:0000256" key="3">
    <source>
        <dbReference type="ARBA" id="ARBA00010042"/>
    </source>
</evidence>
<dbReference type="InterPro" id="IPR005635">
    <property type="entry name" value="Inner_centromere_prot_ARK-bd"/>
</dbReference>
<evidence type="ECO:0000313" key="9">
    <source>
        <dbReference type="EMBL" id="KAK1442810.1"/>
    </source>
</evidence>
<gene>
    <name evidence="9" type="ORF">BgAZ_303280</name>
</gene>
<sequence>MLVCGMCDLSPRLNTPIRDTCYASRFGLLVAGTFDDPLSISYPSTECRSHRLTTLDTSGTLDGYTPDDFDANAVTCTLETTIDNAQTPRCQEECYEQSPTRCVDITTPAVKPGDRAFGDTLLPGSSTHDQSRGEERKSSMDWFRHDGHLKREPSTAIPCTPAKKPMLPASVDNRFEGYNNSPRERLAEGTGQKSEPEVKPSDRGAEYMNVSDSSSMPGPISRWKPYKHKVLLKLRRKQQGNNYDLALFLLIKFGGPDTAAGSSVIRDLSVLECSSLSSCRSKEDFDNYYKKERETLIQMLSKRVAINSLSSSQLSRKLAKLLPPNKWFNHAKLHQKVIGQEKWNPFSIFGSALPYVNMKEIFKKSDLDTEASNQGGSVSRNDGLTSGAISYAQYMGPPTYEQIDRNLENTPGINWSRDPLVLDEVLWYLEATGKYVDKSKQVCVLQKCFCVTPNPQIAFNWNDSRNPAWKNYRGPRASMGQALSPSIYKESMMDYARLQDELQSTAEDTSYISEGLAGQSLSQLEGNSERKDINDSYGATTDSSYRNKATHIRISLRKSVETGAILTPKNRRAKMQQLVYYRNYFKANRIESEET</sequence>
<evidence type="ECO:0000259" key="8">
    <source>
        <dbReference type="Pfam" id="PF03941"/>
    </source>
</evidence>
<comment type="subcellular location">
    <subcellularLocation>
        <location evidence="2">Cytoplasm</location>
        <location evidence="2">Cytoskeleton</location>
        <location evidence="2">Spindle</location>
    </subcellularLocation>
    <subcellularLocation>
        <location evidence="1">Nucleus</location>
    </subcellularLocation>
</comment>
<evidence type="ECO:0000256" key="2">
    <source>
        <dbReference type="ARBA" id="ARBA00004186"/>
    </source>
</evidence>
<dbReference type="Proteomes" id="UP001230268">
    <property type="component" value="Unassembled WGS sequence"/>
</dbReference>
<keyword evidence="4" id="KW-0963">Cytoplasm</keyword>
<name>A0AAD8LSB1_BABGI</name>
<feature type="compositionally biased region" description="Basic and acidic residues" evidence="7">
    <location>
        <begin position="129"/>
        <end position="153"/>
    </location>
</feature>
<proteinExistence type="inferred from homology"/>
<feature type="domain" description="Inner centromere protein ARK-binding" evidence="8">
    <location>
        <begin position="325"/>
        <end position="362"/>
    </location>
</feature>
<keyword evidence="10" id="KW-1185">Reference proteome</keyword>
<evidence type="ECO:0000256" key="7">
    <source>
        <dbReference type="SAM" id="MobiDB-lite"/>
    </source>
</evidence>
<dbReference type="EMBL" id="JAVEPI010000003">
    <property type="protein sequence ID" value="KAK1442810.1"/>
    <property type="molecule type" value="Genomic_DNA"/>
</dbReference>
<feature type="compositionally biased region" description="Basic and acidic residues" evidence="7">
    <location>
        <begin position="194"/>
        <end position="205"/>
    </location>
</feature>
<comment type="caution">
    <text evidence="9">The sequence shown here is derived from an EMBL/GenBank/DDBJ whole genome shotgun (WGS) entry which is preliminary data.</text>
</comment>
<dbReference type="GO" id="GO:0005819">
    <property type="term" value="C:spindle"/>
    <property type="evidence" value="ECO:0007669"/>
    <property type="project" value="UniProtKB-SubCell"/>
</dbReference>
<organism evidence="9 10">
    <name type="scientific">Babesia gibsoni</name>
    <dbReference type="NCBI Taxonomy" id="33632"/>
    <lineage>
        <taxon>Eukaryota</taxon>
        <taxon>Sar</taxon>
        <taxon>Alveolata</taxon>
        <taxon>Apicomplexa</taxon>
        <taxon>Aconoidasida</taxon>
        <taxon>Piroplasmida</taxon>
        <taxon>Babesiidae</taxon>
        <taxon>Babesia</taxon>
    </lineage>
</organism>
<reference evidence="9" key="1">
    <citation type="submission" date="2023-08" db="EMBL/GenBank/DDBJ databases">
        <title>Draft sequence of the Babesia gibsoni genome.</title>
        <authorList>
            <person name="Yamagishi J.Y."/>
            <person name="Xuan X.X."/>
        </authorList>
    </citation>
    <scope>NUCLEOTIDE SEQUENCE</scope>
    <source>
        <strain evidence="9">Azabu</strain>
    </source>
</reference>